<evidence type="ECO:0000313" key="2">
    <source>
        <dbReference type="Proteomes" id="UP000468943"/>
    </source>
</evidence>
<reference evidence="1 2" key="1">
    <citation type="submission" date="2019-12" db="EMBL/GenBank/DDBJ databases">
        <title>Genomic-based taxomic classification of the family Erythrobacteraceae.</title>
        <authorList>
            <person name="Xu L."/>
        </authorList>
    </citation>
    <scope>NUCLEOTIDE SEQUENCE [LARGE SCALE GENOMIC DNA]</scope>
    <source>
        <strain evidence="1 2">JCM 17802</strain>
    </source>
</reference>
<dbReference type="AlphaFoldDB" id="A0A6I4SNR3"/>
<name>A0A6I4SNR3_9SPHN</name>
<protein>
    <submittedName>
        <fullName evidence="1">Vgr related protein</fullName>
    </submittedName>
</protein>
<comment type="caution">
    <text evidence="1">The sequence shown here is derived from an EMBL/GenBank/DDBJ whole genome shotgun (WGS) entry which is preliminary data.</text>
</comment>
<keyword evidence="2" id="KW-1185">Reference proteome</keyword>
<evidence type="ECO:0000313" key="1">
    <source>
        <dbReference type="EMBL" id="MXO57008.1"/>
    </source>
</evidence>
<sequence length="161" mass="18614">MQPCPVGGERQLTPGEIELSNSVFGDAIDYTQVKIRRRKWFPFQPKRVTMAPRGHIHFHPDGKSYCDDFSAESLSRQGLFIHEMVHVWQTQTKGEWYLVLNRRPWSRYDYSLKPGWKLESYGIEQQAEIVKHAFWLRNGARVAGVSDKSAYDLVVNFPGAS</sequence>
<dbReference type="EMBL" id="WTYS01000001">
    <property type="protein sequence ID" value="MXO57008.1"/>
    <property type="molecule type" value="Genomic_DNA"/>
</dbReference>
<organism evidence="1 2">
    <name type="scientific">Pontixanthobacter gangjinensis</name>
    <dbReference type="NCBI Taxonomy" id="1028742"/>
    <lineage>
        <taxon>Bacteria</taxon>
        <taxon>Pseudomonadati</taxon>
        <taxon>Pseudomonadota</taxon>
        <taxon>Alphaproteobacteria</taxon>
        <taxon>Sphingomonadales</taxon>
        <taxon>Erythrobacteraceae</taxon>
        <taxon>Pontixanthobacter</taxon>
    </lineage>
</organism>
<dbReference type="Proteomes" id="UP000468943">
    <property type="component" value="Unassembled WGS sequence"/>
</dbReference>
<dbReference type="OrthoDB" id="8686772at2"/>
<accession>A0A6I4SNR3</accession>
<proteinExistence type="predicted"/>
<gene>
    <name evidence="1" type="ORF">GRI36_08935</name>
</gene>